<organism evidence="2">
    <name type="scientific">Capra hircus</name>
    <name type="common">Goat</name>
    <dbReference type="NCBI Taxonomy" id="9925"/>
    <lineage>
        <taxon>Eukaryota</taxon>
        <taxon>Metazoa</taxon>
        <taxon>Chordata</taxon>
        <taxon>Craniata</taxon>
        <taxon>Vertebrata</taxon>
        <taxon>Euteleostomi</taxon>
        <taxon>Mammalia</taxon>
        <taxon>Eutheria</taxon>
        <taxon>Laurasiatheria</taxon>
        <taxon>Artiodactyla</taxon>
        <taxon>Ruminantia</taxon>
        <taxon>Pecora</taxon>
        <taxon>Bovidae</taxon>
        <taxon>Caprinae</taxon>
        <taxon>Capra</taxon>
    </lineage>
</organism>
<reference evidence="2" key="1">
    <citation type="submission" date="2019-03" db="EMBL/GenBank/DDBJ databases">
        <title>Genome sequencing and reference-guided assembly of Black Bengal Goat (Capra hircus).</title>
        <authorList>
            <person name="Siddiki A.Z."/>
            <person name="Baten A."/>
            <person name="Billah M."/>
            <person name="Alam M.A.U."/>
            <person name="Shawrob K.S.M."/>
            <person name="Saha S."/>
            <person name="Chowdhury M."/>
            <person name="Rahman A.H."/>
            <person name="Stear M."/>
            <person name="Miah G."/>
            <person name="Das G.B."/>
            <person name="Hossain M.M."/>
            <person name="Kumkum M."/>
            <person name="Islam M.S."/>
            <person name="Mollah A.M."/>
            <person name="Ahsan A."/>
            <person name="Tusar F."/>
            <person name="Khan M.K.I."/>
        </authorList>
    </citation>
    <scope>NUCLEOTIDE SEQUENCE [LARGE SCALE GENOMIC DNA]</scope>
</reference>
<protein>
    <submittedName>
        <fullName evidence="2">Uncharacterized protein</fullName>
    </submittedName>
</protein>
<name>A0A8C2P159_CAPHI</name>
<feature type="compositionally biased region" description="Pro residues" evidence="1">
    <location>
        <begin position="21"/>
        <end position="30"/>
    </location>
</feature>
<dbReference type="Ensembl" id="ENSCHIT00010017458.1">
    <property type="protein sequence ID" value="ENSCHIP00010012337.1"/>
    <property type="gene ID" value="ENSCHIG00010009166.1"/>
</dbReference>
<dbReference type="AlphaFoldDB" id="A0A8C2P159"/>
<evidence type="ECO:0000313" key="2">
    <source>
        <dbReference type="Ensembl" id="ENSCHIP00010012337.1"/>
    </source>
</evidence>
<feature type="region of interest" description="Disordered" evidence="1">
    <location>
        <begin position="136"/>
        <end position="216"/>
    </location>
</feature>
<feature type="compositionally biased region" description="Low complexity" evidence="1">
    <location>
        <begin position="180"/>
        <end position="190"/>
    </location>
</feature>
<proteinExistence type="predicted"/>
<reference evidence="2" key="2">
    <citation type="submission" date="2025-08" db="UniProtKB">
        <authorList>
            <consortium name="Ensembl"/>
        </authorList>
    </citation>
    <scope>IDENTIFICATION</scope>
</reference>
<feature type="region of interest" description="Disordered" evidence="1">
    <location>
        <begin position="1"/>
        <end position="39"/>
    </location>
</feature>
<evidence type="ECO:0000256" key="1">
    <source>
        <dbReference type="SAM" id="MobiDB-lite"/>
    </source>
</evidence>
<sequence>MISWRERGPGRGQPENAPWPDSTPPFPHRPAAPASLSRAGDWPPACLWPAQVQLPSAPAFSPGPPPPGLGLPRGCSAGLRGGAGLLAGRGRGSILPDCVSGDIRWEAAPPRTQAHYPFLDEAVGVLVGSGVTRINLNGSPFSRSEGAPPARGRSTKQQSQQRLAEDSGCGGGADRAVQLSPRPGRSPPRSTLLGLLPGLSRAPRPHQERKEPDVYQENFEPTSYLEYYRMNQDPIGDEVLHFLLKHYNATFKSGQSSSGSGKGWPDH</sequence>
<accession>A0A8C2P159</accession>